<accession>A0A7S1MIL1</accession>
<evidence type="ECO:0000313" key="3">
    <source>
        <dbReference type="EMBL" id="CAD9132662.1"/>
    </source>
</evidence>
<gene>
    <name evidence="3" type="ORF">NDES1114_LOCUS23345</name>
</gene>
<name>A0A7S1MIL1_NEODS</name>
<keyword evidence="2" id="KW-1133">Transmembrane helix</keyword>
<evidence type="ECO:0000256" key="1">
    <source>
        <dbReference type="SAM" id="MobiDB-lite"/>
    </source>
</evidence>
<organism evidence="3">
    <name type="scientific">Neobodo designis</name>
    <name type="common">Flagellated protozoan</name>
    <name type="synonym">Bodo designis</name>
    <dbReference type="NCBI Taxonomy" id="312471"/>
    <lineage>
        <taxon>Eukaryota</taxon>
        <taxon>Discoba</taxon>
        <taxon>Euglenozoa</taxon>
        <taxon>Kinetoplastea</taxon>
        <taxon>Metakinetoplastina</taxon>
        <taxon>Neobodonida</taxon>
        <taxon>Neobodo</taxon>
    </lineage>
</organism>
<proteinExistence type="predicted"/>
<feature type="region of interest" description="Disordered" evidence="1">
    <location>
        <begin position="1"/>
        <end position="28"/>
    </location>
</feature>
<sequence>MLRRTTARAATKAPQTPGPMMQSWGRSAQKRRLEYETVESKYGDRKFNKDWDVIGLEQRNTAHTAQRIYFNFPQRCVGYLYNYTSFYFIALLGGFIPFTVGYQAVLKLDRDTKRAAWW</sequence>
<protein>
    <submittedName>
        <fullName evidence="3">Uncharacterized protein</fullName>
    </submittedName>
</protein>
<evidence type="ECO:0000256" key="2">
    <source>
        <dbReference type="SAM" id="Phobius"/>
    </source>
</evidence>
<feature type="transmembrane region" description="Helical" evidence="2">
    <location>
        <begin position="86"/>
        <end position="105"/>
    </location>
</feature>
<keyword evidence="2" id="KW-0812">Transmembrane</keyword>
<reference evidence="3" key="1">
    <citation type="submission" date="2021-01" db="EMBL/GenBank/DDBJ databases">
        <authorList>
            <person name="Corre E."/>
            <person name="Pelletier E."/>
            <person name="Niang G."/>
            <person name="Scheremetjew M."/>
            <person name="Finn R."/>
            <person name="Kale V."/>
            <person name="Holt S."/>
            <person name="Cochrane G."/>
            <person name="Meng A."/>
            <person name="Brown T."/>
            <person name="Cohen L."/>
        </authorList>
    </citation>
    <scope>NUCLEOTIDE SEQUENCE</scope>
    <source>
        <strain evidence="3">CCAP 1951/1</strain>
    </source>
</reference>
<dbReference type="EMBL" id="HBGF01034814">
    <property type="protein sequence ID" value="CAD9132662.1"/>
    <property type="molecule type" value="Transcribed_RNA"/>
</dbReference>
<keyword evidence="2" id="KW-0472">Membrane</keyword>
<dbReference type="AlphaFoldDB" id="A0A7S1MIL1"/>